<comment type="caution">
    <text evidence="1">The sequence shown here is derived from an EMBL/GenBank/DDBJ whole genome shotgun (WGS) entry which is preliminary data.</text>
</comment>
<dbReference type="Gene3D" id="3.20.80.10">
    <property type="entry name" value="Regulatory factor, effector binding domain"/>
    <property type="match status" value="1"/>
</dbReference>
<evidence type="ECO:0000313" key="2">
    <source>
        <dbReference type="Proteomes" id="UP000267368"/>
    </source>
</evidence>
<dbReference type="Proteomes" id="UP000267368">
    <property type="component" value="Unassembled WGS sequence"/>
</dbReference>
<reference evidence="2" key="1">
    <citation type="submission" date="2018-05" db="EMBL/GenBank/DDBJ databases">
        <title>Genome Sequencing of selected type strains of the family Eggerthellaceae.</title>
        <authorList>
            <person name="Danylec N."/>
            <person name="Stoll D.A."/>
            <person name="Doetsch A."/>
            <person name="Huch M."/>
        </authorList>
    </citation>
    <scope>NUCLEOTIDE SEQUENCE [LARGE SCALE GENOMIC DNA]</scope>
    <source>
        <strain evidence="2">DSM 17537</strain>
    </source>
</reference>
<dbReference type="OrthoDB" id="4772335at2"/>
<proteinExistence type="predicted"/>
<name>A0A3N0AEE7_9ACTN</name>
<dbReference type="EMBL" id="QICB01000004">
    <property type="protein sequence ID" value="RNL19615.1"/>
    <property type="molecule type" value="Genomic_DNA"/>
</dbReference>
<dbReference type="PIRSF" id="PIRSF031644">
    <property type="entry name" value="UCP031644"/>
    <property type="match status" value="1"/>
</dbReference>
<accession>A0A3N0AEE7</accession>
<sequence length="255" mass="27778">MPLDFKKEYKDLYMPKAKPVFIEVPPMTFFAVAGTGDPNEPDGAYARALELLYGLSYTVKMSKMGAWQPEGYFDYVVPPLEGLWWAGAGAFDGASIVDKGALSWVSLICQPDFVTPEVFAWACAELAKKKPALAEACERASEGYAEGVPYLVHFAEGPCVQVMHRGSYDDEPASVEKLSAYMHSEGLPCDIAEGGESPVGHRAQGGFDGSAVLAALDSNGAVPNVRLHHEIYLADPRRTKPENLKTVIRHPVRRA</sequence>
<organism evidence="1 2">
    <name type="scientific">Slackia faecicanis</name>
    <dbReference type="NCBI Taxonomy" id="255723"/>
    <lineage>
        <taxon>Bacteria</taxon>
        <taxon>Bacillati</taxon>
        <taxon>Actinomycetota</taxon>
        <taxon>Coriobacteriia</taxon>
        <taxon>Eggerthellales</taxon>
        <taxon>Eggerthellaceae</taxon>
        <taxon>Slackia</taxon>
    </lineage>
</organism>
<dbReference type="InterPro" id="IPR011256">
    <property type="entry name" value="Reg_factor_effector_dom_sf"/>
</dbReference>
<protein>
    <submittedName>
        <fullName evidence="1">Transcriptional regulator</fullName>
    </submittedName>
</protein>
<gene>
    <name evidence="1" type="ORF">DMP07_06495</name>
</gene>
<dbReference type="RefSeq" id="WP_123198338.1">
    <property type="nucleotide sequence ID" value="NZ_QICB01000004.1"/>
</dbReference>
<evidence type="ECO:0000313" key="1">
    <source>
        <dbReference type="EMBL" id="RNL19615.1"/>
    </source>
</evidence>
<dbReference type="InterPro" id="IPR008319">
    <property type="entry name" value="GyrI-like_CCH_Lin2189-like"/>
</dbReference>
<dbReference type="AlphaFoldDB" id="A0A3N0AEE7"/>
<keyword evidence="2" id="KW-1185">Reference proteome</keyword>